<organism evidence="2 3">
    <name type="scientific">Actinocatenispora comari</name>
    <dbReference type="NCBI Taxonomy" id="2807577"/>
    <lineage>
        <taxon>Bacteria</taxon>
        <taxon>Bacillati</taxon>
        <taxon>Actinomycetota</taxon>
        <taxon>Actinomycetes</taxon>
        <taxon>Micromonosporales</taxon>
        <taxon>Micromonosporaceae</taxon>
        <taxon>Actinocatenispora</taxon>
    </lineage>
</organism>
<evidence type="ECO:0000256" key="1">
    <source>
        <dbReference type="SAM" id="MobiDB-lite"/>
    </source>
</evidence>
<name>A0A8J4AEA9_9ACTN</name>
<dbReference type="AlphaFoldDB" id="A0A8J4AEA9"/>
<proteinExistence type="predicted"/>
<protein>
    <submittedName>
        <fullName evidence="2">Uncharacterized protein</fullName>
    </submittedName>
</protein>
<reference evidence="3" key="1">
    <citation type="journal article" date="2021" name="Int. J. Syst. Evol. Microbiol.">
        <title>Actinocatenispora comari sp. nov., an endophytic actinomycete isolated from aerial parts of Comarum salesowianum.</title>
        <authorList>
            <person name="Oyunbileg N."/>
            <person name="Iizaka Y."/>
            <person name="Hamada M."/>
            <person name="Davaapurev B.O."/>
            <person name="Fukumoto A."/>
            <person name="Tsetseg B."/>
            <person name="Kato F."/>
            <person name="Tamura T."/>
            <person name="Batkhuu J."/>
            <person name="Anzai Y."/>
        </authorList>
    </citation>
    <scope>NUCLEOTIDE SEQUENCE [LARGE SCALE GENOMIC DNA]</scope>
    <source>
        <strain evidence="3">NUM-2625</strain>
    </source>
</reference>
<evidence type="ECO:0000313" key="3">
    <source>
        <dbReference type="Proteomes" id="UP000614996"/>
    </source>
</evidence>
<keyword evidence="3" id="KW-1185">Reference proteome</keyword>
<feature type="region of interest" description="Disordered" evidence="1">
    <location>
        <begin position="137"/>
        <end position="156"/>
    </location>
</feature>
<gene>
    <name evidence="2" type="ORF">NUM_52800</name>
</gene>
<evidence type="ECO:0000313" key="2">
    <source>
        <dbReference type="EMBL" id="GIL30026.1"/>
    </source>
</evidence>
<dbReference type="Proteomes" id="UP000614996">
    <property type="component" value="Unassembled WGS sequence"/>
</dbReference>
<accession>A0A8J4AEA9</accession>
<comment type="caution">
    <text evidence="2">The sequence shown here is derived from an EMBL/GenBank/DDBJ whole genome shotgun (WGS) entry which is preliminary data.</text>
</comment>
<sequence length="156" mass="17165">MSGLPDPDDLRRQLTELVERRLLDPLEILLDGDRAVDTLRARVRERTAAWTAQLLGPDARQARFTAARLVATLYPGDTAFDPPASWWATPLGRVVARRVGHPGAHHVSYAVAGAMLGVTRQAVHDLIQRGKLDRHPDGGVRVSSVRSRLSTLEAPR</sequence>
<dbReference type="RefSeq" id="WP_207127744.1">
    <property type="nucleotide sequence ID" value="NZ_BOPO01000111.1"/>
</dbReference>
<dbReference type="EMBL" id="BOPO01000111">
    <property type="protein sequence ID" value="GIL30026.1"/>
    <property type="molecule type" value="Genomic_DNA"/>
</dbReference>